<dbReference type="EC" id="2.3.1.275" evidence="10"/>
<dbReference type="SMART" id="SM01207">
    <property type="entry name" value="G3P_acyltransf"/>
    <property type="match status" value="1"/>
</dbReference>
<keyword evidence="7 10" id="KW-0472">Membrane</keyword>
<evidence type="ECO:0000256" key="9">
    <source>
        <dbReference type="ARBA" id="ARBA00023264"/>
    </source>
</evidence>
<dbReference type="Pfam" id="PF02660">
    <property type="entry name" value="G3P_acyltransf"/>
    <property type="match status" value="1"/>
</dbReference>
<evidence type="ECO:0000256" key="5">
    <source>
        <dbReference type="ARBA" id="ARBA00022989"/>
    </source>
</evidence>
<dbReference type="EMBL" id="FOIL01000016">
    <property type="protein sequence ID" value="SET39929.1"/>
    <property type="molecule type" value="Genomic_DNA"/>
</dbReference>
<feature type="transmembrane region" description="Helical" evidence="10">
    <location>
        <begin position="176"/>
        <end position="193"/>
    </location>
</feature>
<keyword evidence="8 10" id="KW-0594">Phospholipid biosynthesis</keyword>
<dbReference type="GO" id="GO:0008654">
    <property type="term" value="P:phospholipid biosynthetic process"/>
    <property type="evidence" value="ECO:0007669"/>
    <property type="project" value="UniProtKB-UniRule"/>
</dbReference>
<organism evidence="11 12">
    <name type="scientific">[Clostridium] aminophilum</name>
    <dbReference type="NCBI Taxonomy" id="1526"/>
    <lineage>
        <taxon>Bacteria</taxon>
        <taxon>Bacillati</taxon>
        <taxon>Bacillota</taxon>
        <taxon>Clostridia</taxon>
        <taxon>Lachnospirales</taxon>
        <taxon>Lachnospiraceae</taxon>
    </lineage>
</organism>
<reference evidence="11 12" key="1">
    <citation type="submission" date="2016-10" db="EMBL/GenBank/DDBJ databases">
        <authorList>
            <person name="de Groot N.N."/>
        </authorList>
    </citation>
    <scope>NUCLEOTIDE SEQUENCE [LARGE SCALE GENOMIC DNA]</scope>
    <source>
        <strain evidence="11 12">KH1P1</strain>
    </source>
</reference>
<sequence>MSILTGRIVSLLIGYVFGLFQTGYIYGKVMERLDIRNYGSGNAGSTNVLRVLGKKAAFIVLLGDVFKAVFAMLICSWLFRETGNASLFAMYAALGVTLGHDFPFYLGFKGGKGIASMAGIMSVMDLRMTLVCFILFVSIVFLTRYVSLGSILVSITFCAMNAYFCLHGTYQAERPFYPEIIGIAAFLMILAVWQHRANIGRLLAGNENKIGSKTAKKAEEKTE</sequence>
<feature type="transmembrane region" description="Helical" evidence="10">
    <location>
        <begin position="118"/>
        <end position="139"/>
    </location>
</feature>
<keyword evidence="3 10" id="KW-0808">Transferase</keyword>
<gene>
    <name evidence="10" type="primary">plsY</name>
    <name evidence="11" type="ORF">SAMN04487771_101641</name>
</gene>
<comment type="function">
    <text evidence="10">Catalyzes the transfer of an acyl group from acyl-phosphate (acyl-PO(4)) to glycerol-3-phosphate (G3P) to form lysophosphatidic acid (LPA). This enzyme utilizes acyl-phosphate as fatty acyl donor, but not acyl-CoA or acyl-ACP.</text>
</comment>
<keyword evidence="1 10" id="KW-1003">Cell membrane</keyword>
<keyword evidence="4 10" id="KW-0812">Transmembrane</keyword>
<feature type="transmembrane region" description="Helical" evidence="10">
    <location>
        <begin position="145"/>
        <end position="164"/>
    </location>
</feature>
<dbReference type="GO" id="GO:0043772">
    <property type="term" value="F:acyl-phosphate glycerol-3-phosphate acyltransferase activity"/>
    <property type="evidence" value="ECO:0007669"/>
    <property type="project" value="UniProtKB-UniRule"/>
</dbReference>
<dbReference type="HAMAP" id="MF_01043">
    <property type="entry name" value="PlsY"/>
    <property type="match status" value="1"/>
</dbReference>
<comment type="subunit">
    <text evidence="10">Probably interacts with PlsX.</text>
</comment>
<evidence type="ECO:0000256" key="8">
    <source>
        <dbReference type="ARBA" id="ARBA00023209"/>
    </source>
</evidence>
<keyword evidence="2 10" id="KW-0444">Lipid biosynthesis</keyword>
<evidence type="ECO:0000256" key="1">
    <source>
        <dbReference type="ARBA" id="ARBA00022475"/>
    </source>
</evidence>
<evidence type="ECO:0000313" key="11">
    <source>
        <dbReference type="EMBL" id="SET39929.1"/>
    </source>
</evidence>
<comment type="similarity">
    <text evidence="10">Belongs to the PlsY family.</text>
</comment>
<evidence type="ECO:0000313" key="12">
    <source>
        <dbReference type="Proteomes" id="UP000199820"/>
    </source>
</evidence>
<comment type="catalytic activity">
    <reaction evidence="10">
        <text>an acyl phosphate + sn-glycerol 3-phosphate = a 1-acyl-sn-glycero-3-phosphate + phosphate</text>
        <dbReference type="Rhea" id="RHEA:34075"/>
        <dbReference type="ChEBI" id="CHEBI:43474"/>
        <dbReference type="ChEBI" id="CHEBI:57597"/>
        <dbReference type="ChEBI" id="CHEBI:57970"/>
        <dbReference type="ChEBI" id="CHEBI:59918"/>
        <dbReference type="EC" id="2.3.1.275"/>
    </reaction>
</comment>
<keyword evidence="6 10" id="KW-0443">Lipid metabolism</keyword>
<dbReference type="STRING" id="1526.SAMN02910262_00583"/>
<dbReference type="UniPathway" id="UPA00085"/>
<name>A0A1I0E6B5_9FIRM</name>
<dbReference type="PANTHER" id="PTHR30309">
    <property type="entry name" value="INNER MEMBRANE PROTEIN YGIH"/>
    <property type="match status" value="1"/>
</dbReference>
<dbReference type="GO" id="GO:0005886">
    <property type="term" value="C:plasma membrane"/>
    <property type="evidence" value="ECO:0007669"/>
    <property type="project" value="UniProtKB-SubCell"/>
</dbReference>
<evidence type="ECO:0000256" key="6">
    <source>
        <dbReference type="ARBA" id="ARBA00023098"/>
    </source>
</evidence>
<keyword evidence="9 10" id="KW-1208">Phospholipid metabolism</keyword>
<keyword evidence="11" id="KW-0012">Acyltransferase</keyword>
<dbReference type="AlphaFoldDB" id="A0A1I0E6B5"/>
<dbReference type="RefSeq" id="WP_074649297.1">
    <property type="nucleotide sequence ID" value="NZ_FOIL01000016.1"/>
</dbReference>
<keyword evidence="12" id="KW-1185">Reference proteome</keyword>
<comment type="subcellular location">
    <subcellularLocation>
        <location evidence="10">Cell membrane</location>
        <topology evidence="10">Multi-pass membrane protein</topology>
    </subcellularLocation>
</comment>
<evidence type="ECO:0000256" key="4">
    <source>
        <dbReference type="ARBA" id="ARBA00022692"/>
    </source>
</evidence>
<evidence type="ECO:0000256" key="3">
    <source>
        <dbReference type="ARBA" id="ARBA00022679"/>
    </source>
</evidence>
<proteinExistence type="inferred from homology"/>
<evidence type="ECO:0000256" key="10">
    <source>
        <dbReference type="HAMAP-Rule" id="MF_01043"/>
    </source>
</evidence>
<comment type="pathway">
    <text evidence="10">Lipid metabolism; phospholipid metabolism.</text>
</comment>
<dbReference type="eggNOG" id="COG0344">
    <property type="taxonomic scope" value="Bacteria"/>
</dbReference>
<feature type="transmembrane region" description="Helical" evidence="10">
    <location>
        <begin position="85"/>
        <end position="106"/>
    </location>
</feature>
<keyword evidence="5 10" id="KW-1133">Transmembrane helix</keyword>
<accession>A0A1I0E6B5</accession>
<feature type="transmembrane region" description="Helical" evidence="10">
    <location>
        <begin position="56"/>
        <end position="79"/>
    </location>
</feature>
<dbReference type="PANTHER" id="PTHR30309:SF0">
    <property type="entry name" value="GLYCEROL-3-PHOSPHATE ACYLTRANSFERASE-RELATED"/>
    <property type="match status" value="1"/>
</dbReference>
<feature type="transmembrane region" description="Helical" evidence="10">
    <location>
        <begin position="6"/>
        <end position="26"/>
    </location>
</feature>
<dbReference type="Proteomes" id="UP000199820">
    <property type="component" value="Unassembled WGS sequence"/>
</dbReference>
<evidence type="ECO:0000256" key="2">
    <source>
        <dbReference type="ARBA" id="ARBA00022516"/>
    </source>
</evidence>
<protein>
    <recommendedName>
        <fullName evidence="10">Glycerol-3-phosphate acyltransferase</fullName>
    </recommendedName>
    <alternativeName>
        <fullName evidence="10">Acyl-PO4 G3P acyltransferase</fullName>
    </alternativeName>
    <alternativeName>
        <fullName evidence="10">Acyl-phosphate--glycerol-3-phosphate acyltransferase</fullName>
    </alternativeName>
    <alternativeName>
        <fullName evidence="10">G3P acyltransferase</fullName>
        <shortName evidence="10">GPAT</shortName>
        <ecNumber evidence="10">2.3.1.275</ecNumber>
    </alternativeName>
    <alternativeName>
        <fullName evidence="10">Lysophosphatidic acid synthase</fullName>
        <shortName evidence="10">LPA synthase</shortName>
    </alternativeName>
</protein>
<evidence type="ECO:0000256" key="7">
    <source>
        <dbReference type="ARBA" id="ARBA00023136"/>
    </source>
</evidence>
<dbReference type="InterPro" id="IPR003811">
    <property type="entry name" value="G3P_acylTferase_PlsY"/>
</dbReference>
<dbReference type="NCBIfam" id="TIGR00023">
    <property type="entry name" value="glycerol-3-phosphate 1-O-acyltransferase PlsY"/>
    <property type="match status" value="1"/>
</dbReference>